<dbReference type="GO" id="GO:0016787">
    <property type="term" value="F:hydrolase activity"/>
    <property type="evidence" value="ECO:0007669"/>
    <property type="project" value="UniProtKB-KW"/>
</dbReference>
<keyword evidence="5" id="KW-1185">Reference proteome</keyword>
<dbReference type="EMBL" id="NMVO01000012">
    <property type="protein sequence ID" value="OYO14242.1"/>
    <property type="molecule type" value="Genomic_DNA"/>
</dbReference>
<reference evidence="4 5" key="1">
    <citation type="submission" date="2017-07" db="EMBL/GenBank/DDBJ databases">
        <title>Draft whole genome sequences of clinical Proprionibacteriaceae strains.</title>
        <authorList>
            <person name="Bernier A.-M."/>
            <person name="Bernard K."/>
            <person name="Domingo M.-C."/>
        </authorList>
    </citation>
    <scope>NUCLEOTIDE SEQUENCE [LARGE SCALE GENOMIC DNA]</scope>
    <source>
        <strain evidence="4 5">NML 030167</strain>
    </source>
</reference>
<dbReference type="PANTHER" id="PTHR43405">
    <property type="entry name" value="GLYCOSYL HYDROLASE DIGH"/>
    <property type="match status" value="1"/>
</dbReference>
<dbReference type="GO" id="GO:0005975">
    <property type="term" value="P:carbohydrate metabolic process"/>
    <property type="evidence" value="ECO:0007669"/>
    <property type="project" value="UniProtKB-ARBA"/>
</dbReference>
<dbReference type="SUPFAM" id="SSF51445">
    <property type="entry name" value="(Trans)glycosidases"/>
    <property type="match status" value="1"/>
</dbReference>
<feature type="signal peptide" evidence="2">
    <location>
        <begin position="1"/>
        <end position="32"/>
    </location>
</feature>
<organism evidence="4 5">
    <name type="scientific">Enemella evansiae</name>
    <dbReference type="NCBI Taxonomy" id="2016499"/>
    <lineage>
        <taxon>Bacteria</taxon>
        <taxon>Bacillati</taxon>
        <taxon>Actinomycetota</taxon>
        <taxon>Actinomycetes</taxon>
        <taxon>Propionibacteriales</taxon>
        <taxon>Propionibacteriaceae</taxon>
        <taxon>Enemella</taxon>
    </lineage>
</organism>
<dbReference type="InterPro" id="IPR003790">
    <property type="entry name" value="GHL10"/>
</dbReference>
<evidence type="ECO:0000259" key="3">
    <source>
        <dbReference type="Pfam" id="PF02638"/>
    </source>
</evidence>
<dbReference type="Gene3D" id="3.20.20.80">
    <property type="entry name" value="Glycosidases"/>
    <property type="match status" value="1"/>
</dbReference>
<evidence type="ECO:0000256" key="1">
    <source>
        <dbReference type="ARBA" id="ARBA00022729"/>
    </source>
</evidence>
<accession>A0A255GFP0</accession>
<dbReference type="InterPro" id="IPR052177">
    <property type="entry name" value="Divisome_Glycosyl_Hydrolase"/>
</dbReference>
<evidence type="ECO:0000313" key="5">
    <source>
        <dbReference type="Proteomes" id="UP000215896"/>
    </source>
</evidence>
<proteinExistence type="predicted"/>
<comment type="caution">
    <text evidence="4">The sequence shown here is derived from an EMBL/GenBank/DDBJ whole genome shotgun (WGS) entry which is preliminary data.</text>
</comment>
<sequence>MNRRTVLALAGGAAVAGGAFWAGVTTSTPAYAAGTDPDRPKRQFRAMWLSSVVNIDWPSRTGLTAQQQRDEFVAWLDLAVELNLNAIICQVRPTADAFWPSRYEPWSQYLTGTQGGDPGYDPMAFQLAEARKRNLEYHAWFNPYRVSMQTDPAKLVPTHPVRVNPDWAFAYGGKLYYNPGIPEVRRFVEDAMLDAVGRYDLDGVHFDDYFYPYPSGTTPYPDADTFARYGGGFARIEDWRRDNINRLVQEMHERIHAQKPWVKFGISPFGIWRNASADPLGSDTSGTQSYDAISADSRKWVKQGWVDYINPQIYWQIGLPVADYAKLMPWWADVVAGTDVALYIGQATYKVTSGAFTDPNELANHLALNQAHPEVEGDVWFSAKDVRLDAKGATSRMVEKYYSRPAIIPVITHLGGRAPAAPVAMNARRQGQQVQLRWNFRGPTGPTSYAIWRLPGRVTPTADQLADATHLVDTVRAQTDQRVQTWVDTDAPSGPVTYVVTAYDRLWNESAPSRPLTA</sequence>
<keyword evidence="4" id="KW-0378">Hydrolase</keyword>
<dbReference type="InterPro" id="IPR013783">
    <property type="entry name" value="Ig-like_fold"/>
</dbReference>
<dbReference type="Gene3D" id="2.60.40.10">
    <property type="entry name" value="Immunoglobulins"/>
    <property type="match status" value="1"/>
</dbReference>
<name>A0A255GFP0_9ACTN</name>
<keyword evidence="1 2" id="KW-0732">Signal</keyword>
<feature type="domain" description="Glycosyl hydrolase-like 10" evidence="3">
    <location>
        <begin position="44"/>
        <end position="358"/>
    </location>
</feature>
<dbReference type="InterPro" id="IPR017853">
    <property type="entry name" value="GH"/>
</dbReference>
<dbReference type="Proteomes" id="UP000215896">
    <property type="component" value="Unassembled WGS sequence"/>
</dbReference>
<gene>
    <name evidence="4" type="ORF">CGZ94_06310</name>
</gene>
<dbReference type="Pfam" id="PF02638">
    <property type="entry name" value="GHL10"/>
    <property type="match status" value="1"/>
</dbReference>
<feature type="chain" id="PRO_5013168949" evidence="2">
    <location>
        <begin position="33"/>
        <end position="518"/>
    </location>
</feature>
<evidence type="ECO:0000256" key="2">
    <source>
        <dbReference type="SAM" id="SignalP"/>
    </source>
</evidence>
<dbReference type="OrthoDB" id="9773203at2"/>
<protein>
    <submittedName>
        <fullName evidence="4">Glycosyl hydrolase</fullName>
    </submittedName>
</protein>
<dbReference type="AlphaFoldDB" id="A0A255GFP0"/>
<evidence type="ECO:0000313" key="4">
    <source>
        <dbReference type="EMBL" id="OYO14242.1"/>
    </source>
</evidence>
<dbReference type="PANTHER" id="PTHR43405:SF1">
    <property type="entry name" value="GLYCOSYL HYDROLASE DIGH"/>
    <property type="match status" value="1"/>
</dbReference>